<dbReference type="Pfam" id="PF03432">
    <property type="entry name" value="Relaxase"/>
    <property type="match status" value="1"/>
</dbReference>
<dbReference type="InterPro" id="IPR005094">
    <property type="entry name" value="Endonuclease_MobA/VirD2"/>
</dbReference>
<sequence>MTIIKQRSVISGTSHQKNLRNYINNDEKVLLRESQNMEACDNIKQWTSFMSQTRDMFGHNKASRKGKDGEEAKNTILYHQILGFNPDECDVNGGKLSPNDCMRYAKEYIQTYYPNQQIVLALHNEYCKEDQTHRYAVHMVINRSDLATGKRLHEGLGVKAKKARASRIRKMDAKWDLKQVQEGKINSIVHHKQTSQVEKNLEEKGIASYKTNLRELLRIAAKKAEDLVDYRTLLESWGVDTEFRHGRMYATDRDNANYSFSVIKLDAELAPYALRQDNGLPPSTLEAMRNDYKNTIKEQYLAYRKQLQALKTDGKNIDKIPQFSLPKPPTEIANDQQIKKYILAYWRGADELRTSLTGTPHKIKLSGRPERKHSYQQQQRQKQKQQKMLNNKDKKK</sequence>
<comment type="caution">
    <text evidence="3">The sequence shown here is derived from an EMBL/GenBank/DDBJ whole genome shotgun (WGS) entry which is preliminary data.</text>
</comment>
<evidence type="ECO:0000256" key="1">
    <source>
        <dbReference type="SAM" id="MobiDB-lite"/>
    </source>
</evidence>
<evidence type="ECO:0000313" key="3">
    <source>
        <dbReference type="EMBL" id="MDR6939230.1"/>
    </source>
</evidence>
<reference evidence="3 4" key="1">
    <citation type="submission" date="2023-07" db="EMBL/GenBank/DDBJ databases">
        <title>Sequencing the genomes of 1000 actinobacteria strains.</title>
        <authorList>
            <person name="Klenk H.-P."/>
        </authorList>
    </citation>
    <scope>NUCLEOTIDE SEQUENCE [LARGE SCALE GENOMIC DNA]</scope>
    <source>
        <strain evidence="3 4">DSM 15539</strain>
    </source>
</reference>
<proteinExistence type="predicted"/>
<accession>A0ABU1T1T4</accession>
<evidence type="ECO:0000259" key="2">
    <source>
        <dbReference type="Pfam" id="PF03432"/>
    </source>
</evidence>
<keyword evidence="4" id="KW-1185">Reference proteome</keyword>
<feature type="region of interest" description="Disordered" evidence="1">
    <location>
        <begin position="359"/>
        <end position="396"/>
    </location>
</feature>
<dbReference type="EMBL" id="JAVDUJ010000001">
    <property type="protein sequence ID" value="MDR6939230.1"/>
    <property type="molecule type" value="Genomic_DNA"/>
</dbReference>
<dbReference type="RefSeq" id="WP_309955751.1">
    <property type="nucleotide sequence ID" value="NZ_JAVDUJ010000001.1"/>
</dbReference>
<dbReference type="Proteomes" id="UP001266099">
    <property type="component" value="Unassembled WGS sequence"/>
</dbReference>
<name>A0ABU1T1T4_9ACTO</name>
<feature type="domain" description="MobA/VirD2-like nuclease" evidence="2">
    <location>
        <begin position="22"/>
        <end position="155"/>
    </location>
</feature>
<organism evidence="3 4">
    <name type="scientific">Arcanobacterium hippocoleae</name>
    <dbReference type="NCBI Taxonomy" id="149017"/>
    <lineage>
        <taxon>Bacteria</taxon>
        <taxon>Bacillati</taxon>
        <taxon>Actinomycetota</taxon>
        <taxon>Actinomycetes</taxon>
        <taxon>Actinomycetales</taxon>
        <taxon>Actinomycetaceae</taxon>
        <taxon>Arcanobacterium</taxon>
    </lineage>
</organism>
<gene>
    <name evidence="3" type="ORF">J2S36_000773</name>
</gene>
<evidence type="ECO:0000313" key="4">
    <source>
        <dbReference type="Proteomes" id="UP001266099"/>
    </source>
</evidence>
<protein>
    <recommendedName>
        <fullName evidence="2">MobA/VirD2-like nuclease domain-containing protein</fullName>
    </recommendedName>
</protein>